<evidence type="ECO:0000313" key="17">
    <source>
        <dbReference type="Proteomes" id="UP001347796"/>
    </source>
</evidence>
<keyword evidence="10" id="KW-0407">Ion channel</keyword>
<dbReference type="PRINTS" id="PR01415">
    <property type="entry name" value="ANKYRIN"/>
</dbReference>
<feature type="repeat" description="ANK" evidence="11">
    <location>
        <begin position="409"/>
        <end position="441"/>
    </location>
</feature>
<feature type="repeat" description="ANK" evidence="11">
    <location>
        <begin position="101"/>
        <end position="133"/>
    </location>
</feature>
<evidence type="ECO:0000256" key="5">
    <source>
        <dbReference type="ARBA" id="ARBA00022737"/>
    </source>
</evidence>
<dbReference type="Pfam" id="PF00520">
    <property type="entry name" value="Ion_trans"/>
    <property type="match status" value="1"/>
</dbReference>
<dbReference type="GO" id="GO:0005216">
    <property type="term" value="F:monoatomic ion channel activity"/>
    <property type="evidence" value="ECO:0007669"/>
    <property type="project" value="InterPro"/>
</dbReference>
<evidence type="ECO:0000256" key="13">
    <source>
        <dbReference type="SAM" id="MobiDB-lite"/>
    </source>
</evidence>
<evidence type="ECO:0000256" key="6">
    <source>
        <dbReference type="ARBA" id="ARBA00022989"/>
    </source>
</evidence>
<feature type="repeat" description="ANK" evidence="11">
    <location>
        <begin position="545"/>
        <end position="577"/>
    </location>
</feature>
<proteinExistence type="predicted"/>
<keyword evidence="4 14" id="KW-0812">Transmembrane</keyword>
<dbReference type="Proteomes" id="UP001347796">
    <property type="component" value="Unassembled WGS sequence"/>
</dbReference>
<keyword evidence="3" id="KW-0716">Sensory transduction</keyword>
<feature type="repeat" description="ANK" evidence="11">
    <location>
        <begin position="343"/>
        <end position="375"/>
    </location>
</feature>
<keyword evidence="17" id="KW-1185">Reference proteome</keyword>
<keyword evidence="7 11" id="KW-0040">ANK repeat</keyword>
<evidence type="ECO:0000256" key="14">
    <source>
        <dbReference type="SAM" id="Phobius"/>
    </source>
</evidence>
<feature type="compositionally biased region" description="Basic and acidic residues" evidence="13">
    <location>
        <begin position="34"/>
        <end position="56"/>
    </location>
</feature>
<dbReference type="Gene3D" id="1.10.287.70">
    <property type="match status" value="1"/>
</dbReference>
<keyword evidence="9 14" id="KW-0472">Membrane</keyword>
<evidence type="ECO:0000256" key="12">
    <source>
        <dbReference type="SAM" id="Coils"/>
    </source>
</evidence>
<evidence type="ECO:0000256" key="8">
    <source>
        <dbReference type="ARBA" id="ARBA00023065"/>
    </source>
</evidence>
<keyword evidence="6 14" id="KW-1133">Transmembrane helix</keyword>
<evidence type="ECO:0000256" key="9">
    <source>
        <dbReference type="ARBA" id="ARBA00023136"/>
    </source>
</evidence>
<evidence type="ECO:0000256" key="7">
    <source>
        <dbReference type="ARBA" id="ARBA00023043"/>
    </source>
</evidence>
<keyword evidence="5" id="KW-0677">Repeat</keyword>
<feature type="repeat" description="ANK" evidence="11">
    <location>
        <begin position="233"/>
        <end position="265"/>
    </location>
</feature>
<protein>
    <recommendedName>
        <fullName evidence="15">Ion transport domain-containing protein</fullName>
    </recommendedName>
</protein>
<evidence type="ECO:0000256" key="10">
    <source>
        <dbReference type="ARBA" id="ARBA00023303"/>
    </source>
</evidence>
<dbReference type="Pfam" id="PF12796">
    <property type="entry name" value="Ank_2"/>
    <property type="match status" value="5"/>
</dbReference>
<comment type="subcellular location">
    <subcellularLocation>
        <location evidence="1">Membrane</location>
        <topology evidence="1">Multi-pass membrane protein</topology>
    </subcellularLocation>
</comment>
<sequence>MSDDDGIVLGSYRTGTNEDLNTPNSGNMELSNLIDERGSVSDNKEGSKDANGEGLRRSESAEIINLTLHQCARDGDEKNLKILIRHMQHHLKRKINQHDDDELSPLHYAARYNHLSVVKLLVENNADPNDRGEDGITPLHYAARYRRERKKRREASEEEEQSDENLEETGESVVTYLITKGASINATDIYGQTALSFAAMRGNEQAAQDLLSFRKNTHHNIREEINIEAQDLQGITALHLAAIHNQVEIARMLIESGANLRCCDKENSTPLHHACSEGNIEIVKMLFEAGAKTPEGWVMISNMVTDTDIEHSTCLHLAVDNGHYDVSRLCLEKRADVNVPRKHYMHPLHLAAVSGDIRIVQLLVDNKARIDVLNDEQATPLHKAAQFNHGDVVKFLVDRKAKINCRDKDNYTPLLLAATYGRTECVELLLEKNADYTVVDKDDKTAIYLAAEENRLQTLQTLLSDSRMQELINTGDKYSNDPLHVAAKEGFLDIVKCLLENGADLDKKNEEEQTPVHLAARYGRTIIVKELVKHDKSVVYDEDEDSNTALHLAAMYGHDKVVEILIEFGSDVAARNYNQWTPLDLAASKGWSKTCKILLEQDAPIDPMDKSNTTPLHLASRAGHAQVVELLLDWDANVAQRDAEGNNSLDLAIEHHNMDVAFAIVASPVWEDALRNATLDITTGILDTPMRRLIRKMPEVAEKVFDKCLSYGAEKNPERPNYEITFNYEFLDDAYAPWMDIKPDSSEYGSASDSVFEDENKVSDTARAYTSDSNLLKTNHPIMVMVSSNREDLLGHPLVTSLLNHKWKSFGSFIYYLLLFIFAIFLVFLTGYITTTVAPYQYSKTDSDLIISNNCTNLTRKMEKHIFAKIGKWVILGLAVFNLLKELLQIFQAKLSYLGWTNLIEWVTYVTALLLVIDFNECQDITGYRYDWQWSLGAVSIFLAWMDLVSFIQKFPRFGIYVVMLTDVLKTFAQFFIVFFLFIVAFALAFFTLFQNQIAFRSVGNSLMKTSVMMIGEFEFNDVFNTEVTSSDAADQVYMPEVSYLLFVVFMILMSIIIMNLLVGLAVDDIKAVQEQAILKRMAMQVELALDVERILPDVLKKRFYIKRNTIKPNMLFNNTIAKIFKVESSLSAQTIQKALNPELDDIEKVQEAQEKMQTDLKKMKKNMKSMREQNSRIESMLKALVTQSAGINWQEEDFQDDNEQIVM</sequence>
<comment type="caution">
    <text evidence="16">The sequence shown here is derived from an EMBL/GenBank/DDBJ whole genome shotgun (WGS) entry which is preliminary data.</text>
</comment>
<keyword evidence="8" id="KW-0406">Ion transport</keyword>
<feature type="region of interest" description="Disordered" evidence="13">
    <location>
        <begin position="1"/>
        <end position="56"/>
    </location>
</feature>
<feature type="coiled-coil region" evidence="12">
    <location>
        <begin position="1147"/>
        <end position="1188"/>
    </location>
</feature>
<dbReference type="Gene3D" id="1.25.40.20">
    <property type="entry name" value="Ankyrin repeat-containing domain"/>
    <property type="match status" value="5"/>
</dbReference>
<feature type="repeat" description="ANK" evidence="11">
    <location>
        <begin position="511"/>
        <end position="543"/>
    </location>
</feature>
<dbReference type="InterPro" id="IPR036770">
    <property type="entry name" value="Ankyrin_rpt-contain_sf"/>
</dbReference>
<feature type="compositionally biased region" description="Acidic residues" evidence="13">
    <location>
        <begin position="156"/>
        <end position="169"/>
    </location>
</feature>
<dbReference type="InterPro" id="IPR005821">
    <property type="entry name" value="Ion_trans_dom"/>
</dbReference>
<reference evidence="16 17" key="1">
    <citation type="submission" date="2024-01" db="EMBL/GenBank/DDBJ databases">
        <title>The genome of the rayed Mediterranean limpet Patella caerulea (Linnaeus, 1758).</title>
        <authorList>
            <person name="Anh-Thu Weber A."/>
            <person name="Halstead-Nussloch G."/>
        </authorList>
    </citation>
    <scope>NUCLEOTIDE SEQUENCE [LARGE SCALE GENOMIC DNA]</scope>
    <source>
        <strain evidence="16">AATW-2023a</strain>
        <tissue evidence="16">Whole specimen</tissue>
    </source>
</reference>
<feature type="repeat" description="ANK" evidence="11">
    <location>
        <begin position="578"/>
        <end position="610"/>
    </location>
</feature>
<feature type="domain" description="Ion transport" evidence="15">
    <location>
        <begin position="821"/>
        <end position="1076"/>
    </location>
</feature>
<evidence type="ECO:0000256" key="2">
    <source>
        <dbReference type="ARBA" id="ARBA00022448"/>
    </source>
</evidence>
<dbReference type="EMBL" id="JAZGQO010000007">
    <property type="protein sequence ID" value="KAK6181005.1"/>
    <property type="molecule type" value="Genomic_DNA"/>
</dbReference>
<feature type="repeat" description="ANK" evidence="11">
    <location>
        <begin position="376"/>
        <end position="408"/>
    </location>
</feature>
<evidence type="ECO:0000256" key="4">
    <source>
        <dbReference type="ARBA" id="ARBA00022692"/>
    </source>
</evidence>
<organism evidence="16 17">
    <name type="scientific">Patella caerulea</name>
    <name type="common">Rayed Mediterranean limpet</name>
    <dbReference type="NCBI Taxonomy" id="87958"/>
    <lineage>
        <taxon>Eukaryota</taxon>
        <taxon>Metazoa</taxon>
        <taxon>Spiralia</taxon>
        <taxon>Lophotrochozoa</taxon>
        <taxon>Mollusca</taxon>
        <taxon>Gastropoda</taxon>
        <taxon>Patellogastropoda</taxon>
        <taxon>Patelloidea</taxon>
        <taxon>Patellidae</taxon>
        <taxon>Patella</taxon>
    </lineage>
</organism>
<evidence type="ECO:0000256" key="1">
    <source>
        <dbReference type="ARBA" id="ARBA00004141"/>
    </source>
</evidence>
<evidence type="ECO:0000256" key="11">
    <source>
        <dbReference type="PROSITE-ProRule" id="PRU00023"/>
    </source>
</evidence>
<evidence type="ECO:0000259" key="15">
    <source>
        <dbReference type="Pfam" id="PF00520"/>
    </source>
</evidence>
<dbReference type="InterPro" id="IPR002110">
    <property type="entry name" value="Ankyrin_rpt"/>
</dbReference>
<feature type="repeat" description="ANK" evidence="11">
    <location>
        <begin position="611"/>
        <end position="643"/>
    </location>
</feature>
<gene>
    <name evidence="16" type="ORF">SNE40_008954</name>
</gene>
<evidence type="ECO:0000256" key="3">
    <source>
        <dbReference type="ARBA" id="ARBA00022606"/>
    </source>
</evidence>
<feature type="repeat" description="ANK" evidence="11">
    <location>
        <begin position="310"/>
        <end position="342"/>
    </location>
</feature>
<dbReference type="AlphaFoldDB" id="A0AAN8Q2D9"/>
<feature type="transmembrane region" description="Helical" evidence="14">
    <location>
        <begin position="903"/>
        <end position="920"/>
    </location>
</feature>
<accession>A0AAN8Q2D9</accession>
<feature type="transmembrane region" description="Helical" evidence="14">
    <location>
        <begin position="813"/>
        <end position="834"/>
    </location>
</feature>
<dbReference type="Pfam" id="PF00023">
    <property type="entry name" value="Ank"/>
    <property type="match status" value="1"/>
</dbReference>
<dbReference type="SMART" id="SM00248">
    <property type="entry name" value="ANK"/>
    <property type="match status" value="16"/>
</dbReference>
<dbReference type="PANTHER" id="PTHR47143">
    <property type="entry name" value="TRANSIENT RECEPTOR POTENTIAL CATION CHANNEL PROTEIN PAINLESS"/>
    <property type="match status" value="1"/>
</dbReference>
<feature type="repeat" description="ANK" evidence="11">
    <location>
        <begin position="266"/>
        <end position="291"/>
    </location>
</feature>
<dbReference type="GO" id="GO:1902495">
    <property type="term" value="C:transmembrane transporter complex"/>
    <property type="evidence" value="ECO:0007669"/>
    <property type="project" value="TreeGrafter"/>
</dbReference>
<evidence type="ECO:0000313" key="16">
    <source>
        <dbReference type="EMBL" id="KAK6181005.1"/>
    </source>
</evidence>
<feature type="repeat" description="ANK" evidence="11">
    <location>
        <begin position="478"/>
        <end position="510"/>
    </location>
</feature>
<dbReference type="InterPro" id="IPR052076">
    <property type="entry name" value="TRP_cation_channel"/>
</dbReference>
<name>A0AAN8Q2D9_PATCE</name>
<feature type="compositionally biased region" description="Polar residues" evidence="13">
    <location>
        <begin position="13"/>
        <end position="30"/>
    </location>
</feature>
<feature type="transmembrane region" description="Helical" evidence="14">
    <location>
        <begin position="972"/>
        <end position="994"/>
    </location>
</feature>
<keyword evidence="12" id="KW-0175">Coiled coil</keyword>
<feature type="transmembrane region" description="Helical" evidence="14">
    <location>
        <begin position="1044"/>
        <end position="1067"/>
    </location>
</feature>
<dbReference type="Pfam" id="PF13637">
    <property type="entry name" value="Ank_4"/>
    <property type="match status" value="1"/>
</dbReference>
<feature type="transmembrane region" description="Helical" evidence="14">
    <location>
        <begin position="932"/>
        <end position="952"/>
    </location>
</feature>
<dbReference type="PROSITE" id="PS50297">
    <property type="entry name" value="ANK_REP_REGION"/>
    <property type="match status" value="10"/>
</dbReference>
<dbReference type="PANTHER" id="PTHR47143:SF3">
    <property type="entry name" value="PWWP DOMAIN-CONTAINING PROTEIN"/>
    <property type="match status" value="1"/>
</dbReference>
<dbReference type="SUPFAM" id="SSF48403">
    <property type="entry name" value="Ankyrin repeat"/>
    <property type="match status" value="2"/>
</dbReference>
<keyword evidence="2" id="KW-0813">Transport</keyword>
<dbReference type="PROSITE" id="PS50088">
    <property type="entry name" value="ANK_REPEAT"/>
    <property type="match status" value="12"/>
</dbReference>
<feature type="region of interest" description="Disordered" evidence="13">
    <location>
        <begin position="148"/>
        <end position="169"/>
    </location>
</feature>